<name>A0A5A7MCQ7_COMTE</name>
<dbReference type="Gene3D" id="3.30.420.10">
    <property type="entry name" value="Ribonuclease H-like superfamily/Ribonuclease H"/>
    <property type="match status" value="1"/>
</dbReference>
<protein>
    <recommendedName>
        <fullName evidence="4">Integrase catalytic domain-containing protein</fullName>
    </recommendedName>
</protein>
<dbReference type="EMBL" id="BKBW01000004">
    <property type="protein sequence ID" value="GEQ75320.1"/>
    <property type="molecule type" value="Genomic_DNA"/>
</dbReference>
<dbReference type="AlphaFoldDB" id="A0A5A7MCQ7"/>
<organism evidence="2 3">
    <name type="scientific">Comamonas testosteroni</name>
    <name type="common">Pseudomonas testosteroni</name>
    <dbReference type="NCBI Taxonomy" id="285"/>
    <lineage>
        <taxon>Bacteria</taxon>
        <taxon>Pseudomonadati</taxon>
        <taxon>Pseudomonadota</taxon>
        <taxon>Betaproteobacteria</taxon>
        <taxon>Burkholderiales</taxon>
        <taxon>Comamonadaceae</taxon>
        <taxon>Comamonas</taxon>
    </lineage>
</organism>
<dbReference type="GO" id="GO:0003676">
    <property type="term" value="F:nucleic acid binding"/>
    <property type="evidence" value="ECO:0007669"/>
    <property type="project" value="InterPro"/>
</dbReference>
<dbReference type="RefSeq" id="WP_149355555.1">
    <property type="nucleotide sequence ID" value="NZ_BKBW01000004.1"/>
</dbReference>
<reference evidence="2 3" key="1">
    <citation type="journal article" date="2019" name="Microbiol. Resour. Announc.">
        <title>Draft Genome Sequence of Comamonas testosteroni TA441, a Bacterium That Has a Cryptic Phenol Degradation Gene Cluster.</title>
        <authorList>
            <person name="Arai H."/>
            <person name="Ishii M."/>
        </authorList>
    </citation>
    <scope>NUCLEOTIDE SEQUENCE [LARGE SCALE GENOMIC DNA]</scope>
    <source>
        <strain evidence="2 3">TA441</strain>
    </source>
</reference>
<evidence type="ECO:0008006" key="4">
    <source>
        <dbReference type="Google" id="ProtNLM"/>
    </source>
</evidence>
<evidence type="ECO:0000313" key="3">
    <source>
        <dbReference type="Proteomes" id="UP000323105"/>
    </source>
</evidence>
<evidence type="ECO:0000256" key="1">
    <source>
        <dbReference type="SAM" id="MobiDB-lite"/>
    </source>
</evidence>
<gene>
    <name evidence="2" type="ORF">CTTA_2325</name>
</gene>
<sequence>MPATEIVSFDTHSSRVVGGQSIDCSCWATPDEGALEGNQRRSYLRRKHAISLFLAGASASTVKELTSLSAKQAYRLIRERCLKPHPDGQPYGWRALIPYERIQPYTRKKSVRADSFGNGAAGALQALLNTRPDLRAELDARIRPKLGAKKRLKEVHISKRRHWKWFIDKLRDLGYEARGEWPFNTQTRAYYSIVKYVDNLLASDPISLAAVTGGPDLVAKLKTGDGVDRPILSFMQRVEMDAHKLDGRFCVVLPTIDGGVQEKIVHRLWVVVILEVMSRVVLGYYFSLRREISQEDVLRAMKRALTRWVLRPVTFCDKAYASGAGLLSTRDDNFIGLCWDETSVDGALAEASKRVRAVLLDAVGSKLLEPKNSFSKRRSKDDRPFIENFFRHLASGGLQRLSNTTGGKTEDRKGTNPEEVAVASRFQFEYAEELLDVLIANYNATPNKGIGYRKPLDYAEFLYKRSEKEFRKVEYSAIDNFLSIRKLCVVRGGAKKGRAPYVEFIYGRYSNEVLQNRQDLVGKKIWVINHIEDDARIAKASTINGESLGVLRAAPPWSTSPHSLSVRAAIQQASSRGYFLIEYGSDAIANFMNYVESQPKKKLPVHPSYLEARRILSAAASPFISDAKLNEAMARADEVEEHYDNKKILKETKKNKPPVDASASIRDKPLPPRRMAKSE</sequence>
<dbReference type="InterPro" id="IPR036397">
    <property type="entry name" value="RNaseH_sf"/>
</dbReference>
<feature type="compositionally biased region" description="Basic and acidic residues" evidence="1">
    <location>
        <begin position="645"/>
        <end position="654"/>
    </location>
</feature>
<accession>A0A5A7MCQ7</accession>
<feature type="compositionally biased region" description="Basic and acidic residues" evidence="1">
    <location>
        <begin position="665"/>
        <end position="679"/>
    </location>
</feature>
<evidence type="ECO:0000313" key="2">
    <source>
        <dbReference type="EMBL" id="GEQ75320.1"/>
    </source>
</evidence>
<proteinExistence type="predicted"/>
<feature type="region of interest" description="Disordered" evidence="1">
    <location>
        <begin position="645"/>
        <end position="679"/>
    </location>
</feature>
<dbReference type="Proteomes" id="UP000323105">
    <property type="component" value="Unassembled WGS sequence"/>
</dbReference>
<comment type="caution">
    <text evidence="2">The sequence shown here is derived from an EMBL/GenBank/DDBJ whole genome shotgun (WGS) entry which is preliminary data.</text>
</comment>